<dbReference type="EMBL" id="CP069188">
    <property type="protein sequence ID" value="QRV15521.1"/>
    <property type="molecule type" value="Genomic_DNA"/>
</dbReference>
<gene>
    <name evidence="1" type="ORF">JMJ58_01055</name>
</gene>
<dbReference type="InterPro" id="IPR042099">
    <property type="entry name" value="ANL_N_sf"/>
</dbReference>
<evidence type="ECO:0000313" key="2">
    <source>
        <dbReference type="Proteomes" id="UP000637819"/>
    </source>
</evidence>
<dbReference type="RefSeq" id="WP_204748032.1">
    <property type="nucleotide sequence ID" value="NZ_CP069188.1"/>
</dbReference>
<dbReference type="Proteomes" id="UP000637819">
    <property type="component" value="Chromosome"/>
</dbReference>
<accession>A0A8T8E2B3</accession>
<protein>
    <submittedName>
        <fullName evidence="1">Uncharacterized protein</fullName>
    </submittedName>
</protein>
<dbReference type="KEGG" id="hsal:JMJ58_01055"/>
<keyword evidence="2" id="KW-1185">Reference proteome</keyword>
<organism evidence="1 2">
    <name type="scientific">Haloterrigena salifodinae</name>
    <dbReference type="NCBI Taxonomy" id="2675099"/>
    <lineage>
        <taxon>Archaea</taxon>
        <taxon>Methanobacteriati</taxon>
        <taxon>Methanobacteriota</taxon>
        <taxon>Stenosarchaea group</taxon>
        <taxon>Halobacteria</taxon>
        <taxon>Halobacteriales</taxon>
        <taxon>Natrialbaceae</taxon>
        <taxon>Haloterrigena</taxon>
    </lineage>
</organism>
<dbReference type="OrthoDB" id="181636at2157"/>
<proteinExistence type="predicted"/>
<dbReference type="SUPFAM" id="SSF56801">
    <property type="entry name" value="Acetyl-CoA synthetase-like"/>
    <property type="match status" value="1"/>
</dbReference>
<sequence length="361" mass="41124">MMETTYTNPHASTDATLDEWVETVVATHFDPDDGTPYWLEWQDDRGIDVRERVDSFADLRDVFDPFDEDVLRTLPAAEFAPQSLEGDRRVYETGGTTGAPKRVVMRDYWREQARWTARLLAEWEFPTGNVLGLAPPGGANNAGTFVQHLAHEWDALPYHVTMDPRWVKRLSERPDDREFDEYVDHLLEQAERVLESQPVTVLFTTARLLERPRVRDLVADSSIEGIVHGGTALDRDTHRVFREEWYADVALAGEYGNTLMGVAPEAPPSLRAPSERAYHLDYVPCYPYFVPEIVDDDGEVVPYGERGTVRLTVLTEEFFLPLLPERDAAIRIEGAGDLPWDWVRTPGTSDRAREDTVEGVY</sequence>
<dbReference type="Gene3D" id="3.40.50.12780">
    <property type="entry name" value="N-terminal domain of ligase-like"/>
    <property type="match status" value="1"/>
</dbReference>
<name>A0A8T8E2B3_9EURY</name>
<dbReference type="GeneID" id="62873669"/>
<evidence type="ECO:0000313" key="1">
    <source>
        <dbReference type="EMBL" id="QRV15521.1"/>
    </source>
</evidence>
<reference evidence="1 2" key="1">
    <citation type="submission" date="2021-01" db="EMBL/GenBank/DDBJ databases">
        <title>Genome Sequence and Methylation Pattern of Haloterrigena salifodinae BOL5-1, An Extremely Halophilic Archaeon from a Bolivian Salt Mine.</title>
        <authorList>
            <person name="DasSarma P."/>
            <person name="Anton B.P."/>
            <person name="DasSarma S.L."/>
            <person name="von Ehrenheim H.A.L."/>
            <person name="Martinez F.L."/>
            <person name="Guzman D."/>
            <person name="Roberts R.J."/>
            <person name="DasSarma S."/>
        </authorList>
    </citation>
    <scope>NUCLEOTIDE SEQUENCE [LARGE SCALE GENOMIC DNA]</scope>
    <source>
        <strain evidence="1 2">BOL5-1</strain>
    </source>
</reference>
<dbReference type="AlphaFoldDB" id="A0A8T8E2B3"/>